<dbReference type="GO" id="GO:0003677">
    <property type="term" value="F:DNA binding"/>
    <property type="evidence" value="ECO:0007669"/>
    <property type="project" value="UniProtKB-KW"/>
</dbReference>
<dbReference type="EMBL" id="LJSX01000003">
    <property type="protein sequence ID" value="KPQ12168.1"/>
    <property type="molecule type" value="Genomic_DNA"/>
</dbReference>
<keyword evidence="3" id="KW-0804">Transcription</keyword>
<dbReference type="AlphaFoldDB" id="A0A0P8BRH8"/>
<dbReference type="GO" id="GO:0006355">
    <property type="term" value="P:regulation of DNA-templated transcription"/>
    <property type="evidence" value="ECO:0007669"/>
    <property type="project" value="InterPro"/>
</dbReference>
<evidence type="ECO:0000313" key="8">
    <source>
        <dbReference type="Proteomes" id="UP000182800"/>
    </source>
</evidence>
<sequence length="241" mass="27110">MRDDAFYSVLERIEDAQSLPELERAIMGLIDIYGFAHAGYHALRLPNDPRENPVVIHSYPEQWISRYRSQRYFEIDPVVLQAARSILPVDWDRLSVPEGTPQLLFREALDFGIGRKGLTVPIRGARGDLAVFTVVSALPDHEWQSLKLAQTRDIQLIGNYVHHRVLALCCDDDEAPIQLSRRERECLQWAAAGATIAGTAERLHVSERAVRGYLDSARHKLSSLTKAQAVARAIALGIVEH</sequence>
<dbReference type="SUPFAM" id="SSF46894">
    <property type="entry name" value="C-terminal effector domain of the bipartite response regulators"/>
    <property type="match status" value="1"/>
</dbReference>
<protein>
    <submittedName>
        <fullName evidence="6">DNA-binding transcriptional regulator, CsgD family</fullName>
    </submittedName>
    <submittedName>
        <fullName evidence="5">Transcriptional activator of quorum sensing CerR</fullName>
    </submittedName>
</protein>
<dbReference type="Gene3D" id="3.30.450.80">
    <property type="entry name" value="Transcription factor LuxR-like, autoinducer-binding domain"/>
    <property type="match status" value="1"/>
</dbReference>
<proteinExistence type="predicted"/>
<dbReference type="Gene3D" id="1.10.10.10">
    <property type="entry name" value="Winged helix-like DNA-binding domain superfamily/Winged helix DNA-binding domain"/>
    <property type="match status" value="1"/>
</dbReference>
<dbReference type="STRING" id="1653334.GA0071312_0500"/>
<accession>A0A0P8BRH8</accession>
<dbReference type="OrthoDB" id="3170288at2"/>
<dbReference type="Proteomes" id="UP000182800">
    <property type="component" value="Unassembled WGS sequence"/>
</dbReference>
<evidence type="ECO:0000256" key="2">
    <source>
        <dbReference type="ARBA" id="ARBA00023125"/>
    </source>
</evidence>
<organism evidence="5 7">
    <name type="scientific">Saliniramus fredricksonii</name>
    <dbReference type="NCBI Taxonomy" id="1653334"/>
    <lineage>
        <taxon>Bacteria</taxon>
        <taxon>Pseudomonadati</taxon>
        <taxon>Pseudomonadota</taxon>
        <taxon>Alphaproteobacteria</taxon>
        <taxon>Hyphomicrobiales</taxon>
        <taxon>Salinarimonadaceae</taxon>
        <taxon>Saliniramus</taxon>
    </lineage>
</organism>
<reference evidence="5 7" key="1">
    <citation type="submission" date="2015-09" db="EMBL/GenBank/DDBJ databases">
        <title>Identification and resolution of microdiversity through metagenomic sequencing of parallel consortia.</title>
        <authorList>
            <person name="Nelson W.C."/>
            <person name="Romine M.F."/>
            <person name="Lindemann S.R."/>
        </authorList>
    </citation>
    <scope>NUCLEOTIDE SEQUENCE [LARGE SCALE GENOMIC DNA]</scope>
    <source>
        <strain evidence="5">HL-109</strain>
    </source>
</reference>
<dbReference type="PANTHER" id="PTHR44688:SF16">
    <property type="entry name" value="DNA-BINDING TRANSCRIPTIONAL ACTIVATOR DEVR_DOSR"/>
    <property type="match status" value="1"/>
</dbReference>
<dbReference type="Pfam" id="PF00196">
    <property type="entry name" value="GerE"/>
    <property type="match status" value="1"/>
</dbReference>
<dbReference type="InterPro" id="IPR000792">
    <property type="entry name" value="Tscrpt_reg_LuxR_C"/>
</dbReference>
<feature type="domain" description="HTH luxR-type" evidence="4">
    <location>
        <begin position="172"/>
        <end position="237"/>
    </location>
</feature>
<dbReference type="EMBL" id="FMBM01000001">
    <property type="protein sequence ID" value="SCC78801.1"/>
    <property type="molecule type" value="Genomic_DNA"/>
</dbReference>
<dbReference type="RefSeq" id="WP_074443478.1">
    <property type="nucleotide sequence ID" value="NZ_FMBM01000001.1"/>
</dbReference>
<evidence type="ECO:0000313" key="5">
    <source>
        <dbReference type="EMBL" id="KPQ12168.1"/>
    </source>
</evidence>
<dbReference type="Pfam" id="PF03472">
    <property type="entry name" value="Autoind_bind"/>
    <property type="match status" value="1"/>
</dbReference>
<gene>
    <name evidence="5" type="primary">cerR</name>
    <name evidence="6" type="ORF">GA0071312_0500</name>
    <name evidence="5" type="ORF">HLUCCO17_03120</name>
</gene>
<dbReference type="Proteomes" id="UP000050497">
    <property type="component" value="Unassembled WGS sequence"/>
</dbReference>
<dbReference type="InterPro" id="IPR036693">
    <property type="entry name" value="TF_LuxR_autoind-bd_dom_sf"/>
</dbReference>
<reference evidence="6 8" key="2">
    <citation type="submission" date="2016-08" db="EMBL/GenBank/DDBJ databases">
        <authorList>
            <person name="Varghese N."/>
            <person name="Submissions Spin"/>
        </authorList>
    </citation>
    <scope>NUCLEOTIDE SEQUENCE [LARGE SCALE GENOMIC DNA]</scope>
    <source>
        <strain evidence="6 8">HL-109</strain>
    </source>
</reference>
<dbReference type="SUPFAM" id="SSF75516">
    <property type="entry name" value="Pheromone-binding domain of LuxR-like quorum-sensing transcription factors"/>
    <property type="match status" value="1"/>
</dbReference>
<comment type="caution">
    <text evidence="5">The sequence shown here is derived from an EMBL/GenBank/DDBJ whole genome shotgun (WGS) entry which is preliminary data.</text>
</comment>
<evidence type="ECO:0000256" key="3">
    <source>
        <dbReference type="ARBA" id="ARBA00023163"/>
    </source>
</evidence>
<evidence type="ECO:0000313" key="6">
    <source>
        <dbReference type="EMBL" id="SCC78801.1"/>
    </source>
</evidence>
<keyword evidence="2 6" id="KW-0238">DNA-binding</keyword>
<dbReference type="PROSITE" id="PS50043">
    <property type="entry name" value="HTH_LUXR_2"/>
    <property type="match status" value="1"/>
</dbReference>
<dbReference type="SMART" id="SM00421">
    <property type="entry name" value="HTH_LUXR"/>
    <property type="match status" value="1"/>
</dbReference>
<dbReference type="PANTHER" id="PTHR44688">
    <property type="entry name" value="DNA-BINDING TRANSCRIPTIONAL ACTIVATOR DEVR_DOSR"/>
    <property type="match status" value="1"/>
</dbReference>
<dbReference type="InterPro" id="IPR036388">
    <property type="entry name" value="WH-like_DNA-bd_sf"/>
</dbReference>
<evidence type="ECO:0000259" key="4">
    <source>
        <dbReference type="PROSITE" id="PS50043"/>
    </source>
</evidence>
<dbReference type="InterPro" id="IPR016032">
    <property type="entry name" value="Sig_transdc_resp-reg_C-effctor"/>
</dbReference>
<dbReference type="InterPro" id="IPR005143">
    <property type="entry name" value="TF_LuxR_autoind-bd_dom"/>
</dbReference>
<name>A0A0P8BRH8_9HYPH</name>
<evidence type="ECO:0000256" key="1">
    <source>
        <dbReference type="ARBA" id="ARBA00023015"/>
    </source>
</evidence>
<evidence type="ECO:0000313" key="7">
    <source>
        <dbReference type="Proteomes" id="UP000050497"/>
    </source>
</evidence>
<keyword evidence="1" id="KW-0805">Transcription regulation</keyword>
<keyword evidence="8" id="KW-1185">Reference proteome</keyword>